<dbReference type="Proteomes" id="UP000035009">
    <property type="component" value="Unassembled WGS sequence"/>
</dbReference>
<evidence type="ECO:0000256" key="2">
    <source>
        <dbReference type="ARBA" id="ARBA00022448"/>
    </source>
</evidence>
<evidence type="ECO:0000259" key="10">
    <source>
        <dbReference type="PROSITE" id="PS50893"/>
    </source>
</evidence>
<name>M3TDN8_GORML</name>
<dbReference type="InterPro" id="IPR011527">
    <property type="entry name" value="ABC1_TM_dom"/>
</dbReference>
<sequence>MTGRRAERRRTWAIVSLAVPAISSRKALTAGVLVAQLVAMAAGLAQPAFNARIVDAGVIAGDVDYVQRMGALMIGVVLIGLVASMAAVACGSAIAAGISADLRLAVYRRAGELSTADYHELGTASMLTRTSADTGVVGRTVFAFTSVAMSAPIVTVGAVILSLRQSVQLAPVIVVTAILLGVVVGLYVARVTPLAGRLQRAVDAVNRVLREQLTGTRILRTFRREHTASDRFGIANTELTVLARRVGALQVLLLPSVLLIANVAVVATNVIGADLIESDDLTIGGLTAFSGYLMQIVSGVSLFVALAAVLPRAEASAIRLREVLDEDVPDPGPTDIPDRPRGVLDVDFRSVDVRYAGAEQLTLSDVTLRCVPGGVTAVIGGTSSGKSTLLSLVPRLLDSSAGEVALGDRPIADWPLTAVRSEVAYVGQRHALIAGTVASNLRLAYDDATDDLVWKALRVTKMADTVADRGGLDAAVSQGGSNFSGGQRQRLAIARALLHRPRVMVLDDAFSAMDRSTASQVFTSVRAHLPRTTFLIAAQQIHSVRTADLIAVLELGRVVDQGSHRDLLERCSVYREIADAQAPVRAR</sequence>
<dbReference type="InterPro" id="IPR036640">
    <property type="entry name" value="ABC1_TM_sf"/>
</dbReference>
<evidence type="ECO:0000256" key="9">
    <source>
        <dbReference type="SAM" id="Phobius"/>
    </source>
</evidence>
<feature type="transmembrane region" description="Helical" evidence="9">
    <location>
        <begin position="251"/>
        <end position="272"/>
    </location>
</feature>
<keyword evidence="6 12" id="KW-0067">ATP-binding</keyword>
<feature type="domain" description="ABC transporter" evidence="10">
    <location>
        <begin position="348"/>
        <end position="580"/>
    </location>
</feature>
<evidence type="ECO:0000256" key="6">
    <source>
        <dbReference type="ARBA" id="ARBA00022840"/>
    </source>
</evidence>
<evidence type="ECO:0000256" key="7">
    <source>
        <dbReference type="ARBA" id="ARBA00022989"/>
    </source>
</evidence>
<accession>M3TDN8</accession>
<evidence type="ECO:0000259" key="11">
    <source>
        <dbReference type="PROSITE" id="PS50929"/>
    </source>
</evidence>
<dbReference type="AlphaFoldDB" id="M3TDN8"/>
<dbReference type="InterPro" id="IPR003439">
    <property type="entry name" value="ABC_transporter-like_ATP-bd"/>
</dbReference>
<keyword evidence="2" id="KW-0813">Transport</keyword>
<evidence type="ECO:0000256" key="4">
    <source>
        <dbReference type="ARBA" id="ARBA00022692"/>
    </source>
</evidence>
<dbReference type="InterPro" id="IPR039421">
    <property type="entry name" value="Type_1_exporter"/>
</dbReference>
<organism evidence="12 13">
    <name type="scientific">Gordonia malaquae NBRC 108250</name>
    <dbReference type="NCBI Taxonomy" id="1223542"/>
    <lineage>
        <taxon>Bacteria</taxon>
        <taxon>Bacillati</taxon>
        <taxon>Actinomycetota</taxon>
        <taxon>Actinomycetes</taxon>
        <taxon>Mycobacteriales</taxon>
        <taxon>Gordoniaceae</taxon>
        <taxon>Gordonia</taxon>
    </lineage>
</organism>
<dbReference type="eggNOG" id="COG1132">
    <property type="taxonomic scope" value="Bacteria"/>
</dbReference>
<feature type="transmembrane region" description="Helical" evidence="9">
    <location>
        <begin position="141"/>
        <end position="163"/>
    </location>
</feature>
<evidence type="ECO:0000256" key="8">
    <source>
        <dbReference type="ARBA" id="ARBA00023136"/>
    </source>
</evidence>
<comment type="caution">
    <text evidence="12">The sequence shown here is derived from an EMBL/GenBank/DDBJ whole genome shotgun (WGS) entry which is preliminary data.</text>
</comment>
<dbReference type="InterPro" id="IPR017871">
    <property type="entry name" value="ABC_transporter-like_CS"/>
</dbReference>
<evidence type="ECO:0000256" key="1">
    <source>
        <dbReference type="ARBA" id="ARBA00004651"/>
    </source>
</evidence>
<dbReference type="Gene3D" id="1.20.1560.10">
    <property type="entry name" value="ABC transporter type 1, transmembrane domain"/>
    <property type="match status" value="1"/>
</dbReference>
<dbReference type="PANTHER" id="PTHR43394:SF1">
    <property type="entry name" value="ATP-BINDING CASSETTE SUB-FAMILY B MEMBER 10, MITOCHONDRIAL"/>
    <property type="match status" value="1"/>
</dbReference>
<keyword evidence="3" id="KW-1003">Cell membrane</keyword>
<dbReference type="RefSeq" id="WP_008378071.1">
    <property type="nucleotide sequence ID" value="NZ_BAOP01000010.1"/>
</dbReference>
<keyword evidence="8 9" id="KW-0472">Membrane</keyword>
<evidence type="ECO:0000256" key="5">
    <source>
        <dbReference type="ARBA" id="ARBA00022741"/>
    </source>
</evidence>
<feature type="transmembrane region" description="Helical" evidence="9">
    <location>
        <begin position="292"/>
        <end position="311"/>
    </location>
</feature>
<keyword evidence="7 9" id="KW-1133">Transmembrane helix</keyword>
<evidence type="ECO:0000256" key="3">
    <source>
        <dbReference type="ARBA" id="ARBA00022475"/>
    </source>
</evidence>
<evidence type="ECO:0000313" key="12">
    <source>
        <dbReference type="EMBL" id="GAC79561.1"/>
    </source>
</evidence>
<dbReference type="PROSITE" id="PS00211">
    <property type="entry name" value="ABC_TRANSPORTER_1"/>
    <property type="match status" value="1"/>
</dbReference>
<keyword evidence="5" id="KW-0547">Nucleotide-binding</keyword>
<reference evidence="12 13" key="1">
    <citation type="submission" date="2013-02" db="EMBL/GenBank/DDBJ databases">
        <title>Whole genome shotgun sequence of Gordonia malaquae NBRC 108250.</title>
        <authorList>
            <person name="Yoshida I."/>
            <person name="Hosoyama A."/>
            <person name="Tsuchikane K."/>
            <person name="Ando Y."/>
            <person name="Baba S."/>
            <person name="Ohji S."/>
            <person name="Hamada M."/>
            <person name="Tamura T."/>
            <person name="Yamazoe A."/>
            <person name="Yamazaki S."/>
            <person name="Fujita N."/>
        </authorList>
    </citation>
    <scope>NUCLEOTIDE SEQUENCE [LARGE SCALE GENOMIC DNA]</scope>
    <source>
        <strain evidence="12 13">NBRC 108250</strain>
    </source>
</reference>
<feature type="domain" description="ABC transmembrane type-1" evidence="11">
    <location>
        <begin position="30"/>
        <end position="312"/>
    </location>
</feature>
<dbReference type="PROSITE" id="PS50929">
    <property type="entry name" value="ABC_TM1F"/>
    <property type="match status" value="1"/>
</dbReference>
<dbReference type="Gene3D" id="3.40.50.300">
    <property type="entry name" value="P-loop containing nucleotide triphosphate hydrolases"/>
    <property type="match status" value="1"/>
</dbReference>
<evidence type="ECO:0000313" key="13">
    <source>
        <dbReference type="Proteomes" id="UP000035009"/>
    </source>
</evidence>
<keyword evidence="4 9" id="KW-0812">Transmembrane</keyword>
<dbReference type="GO" id="GO:0015421">
    <property type="term" value="F:ABC-type oligopeptide transporter activity"/>
    <property type="evidence" value="ECO:0007669"/>
    <property type="project" value="TreeGrafter"/>
</dbReference>
<dbReference type="Pfam" id="PF00664">
    <property type="entry name" value="ABC_membrane"/>
    <property type="match status" value="1"/>
</dbReference>
<dbReference type="SMART" id="SM00382">
    <property type="entry name" value="AAA"/>
    <property type="match status" value="1"/>
</dbReference>
<dbReference type="SUPFAM" id="SSF90123">
    <property type="entry name" value="ABC transporter transmembrane region"/>
    <property type="match status" value="1"/>
</dbReference>
<proteinExistence type="predicted"/>
<dbReference type="FunFam" id="3.40.50.300:FF:000854">
    <property type="entry name" value="Multidrug ABC transporter ATP-binding protein"/>
    <property type="match status" value="1"/>
</dbReference>
<dbReference type="GO" id="GO:0016887">
    <property type="term" value="F:ATP hydrolysis activity"/>
    <property type="evidence" value="ECO:0007669"/>
    <property type="project" value="InterPro"/>
</dbReference>
<dbReference type="EMBL" id="BAOP01000010">
    <property type="protein sequence ID" value="GAC79561.1"/>
    <property type="molecule type" value="Genomic_DNA"/>
</dbReference>
<gene>
    <name evidence="12" type="ORF">GM1_010_01510</name>
</gene>
<keyword evidence="13" id="KW-1185">Reference proteome</keyword>
<dbReference type="CDD" id="cd18548">
    <property type="entry name" value="ABC_6TM_Tm287_like"/>
    <property type="match status" value="1"/>
</dbReference>
<comment type="subcellular location">
    <subcellularLocation>
        <location evidence="1">Cell membrane</location>
        <topology evidence="1">Multi-pass membrane protein</topology>
    </subcellularLocation>
</comment>
<feature type="transmembrane region" description="Helical" evidence="9">
    <location>
        <begin position="72"/>
        <end position="98"/>
    </location>
</feature>
<dbReference type="InterPro" id="IPR027417">
    <property type="entry name" value="P-loop_NTPase"/>
</dbReference>
<dbReference type="PANTHER" id="PTHR43394">
    <property type="entry name" value="ATP-DEPENDENT PERMEASE MDL1, MITOCHONDRIAL"/>
    <property type="match status" value="1"/>
</dbReference>
<dbReference type="GO" id="GO:0005524">
    <property type="term" value="F:ATP binding"/>
    <property type="evidence" value="ECO:0007669"/>
    <property type="project" value="UniProtKB-KW"/>
</dbReference>
<dbReference type="GO" id="GO:0005886">
    <property type="term" value="C:plasma membrane"/>
    <property type="evidence" value="ECO:0007669"/>
    <property type="project" value="UniProtKB-SubCell"/>
</dbReference>
<feature type="transmembrane region" description="Helical" evidence="9">
    <location>
        <begin position="169"/>
        <end position="189"/>
    </location>
</feature>
<protein>
    <submittedName>
        <fullName evidence="12">Putative ABC transporter permease/ATP-binding protein</fullName>
    </submittedName>
</protein>
<dbReference type="PROSITE" id="PS50893">
    <property type="entry name" value="ABC_TRANSPORTER_2"/>
    <property type="match status" value="1"/>
</dbReference>
<dbReference type="Pfam" id="PF00005">
    <property type="entry name" value="ABC_tran"/>
    <property type="match status" value="1"/>
</dbReference>
<dbReference type="InterPro" id="IPR003593">
    <property type="entry name" value="AAA+_ATPase"/>
</dbReference>
<dbReference type="SUPFAM" id="SSF52540">
    <property type="entry name" value="P-loop containing nucleoside triphosphate hydrolases"/>
    <property type="match status" value="1"/>
</dbReference>
<dbReference type="STRING" id="410332.SAMN04488550_2083"/>